<gene>
    <name evidence="1" type="ORF">HMPREF9488_03254</name>
</gene>
<dbReference type="AlphaFoldDB" id="E7GEW2"/>
<accession>E7GEW2</accession>
<dbReference type="STRING" id="100884.GCA_000269565_03736"/>
<dbReference type="HOGENOM" id="CLU_972222_0_0_9"/>
<dbReference type="OrthoDB" id="9776650at2"/>
<dbReference type="EMBL" id="ADKX01000046">
    <property type="protein sequence ID" value="EFW03563.1"/>
    <property type="molecule type" value="Genomic_DNA"/>
</dbReference>
<evidence type="ECO:0008006" key="3">
    <source>
        <dbReference type="Google" id="ProtNLM"/>
    </source>
</evidence>
<proteinExistence type="predicted"/>
<dbReference type="RefSeq" id="WP_008790336.1">
    <property type="nucleotide sequence ID" value="NZ_AKCB01000004.1"/>
</dbReference>
<organism evidence="1 2">
    <name type="scientific">Coprobacillus cateniformis</name>
    <dbReference type="NCBI Taxonomy" id="100884"/>
    <lineage>
        <taxon>Bacteria</taxon>
        <taxon>Bacillati</taxon>
        <taxon>Bacillota</taxon>
        <taxon>Erysipelotrichia</taxon>
        <taxon>Erysipelotrichales</taxon>
        <taxon>Coprobacillaceae</taxon>
        <taxon>Coprobacillus</taxon>
    </lineage>
</organism>
<evidence type="ECO:0000313" key="1">
    <source>
        <dbReference type="EMBL" id="EFW03563.1"/>
    </source>
</evidence>
<evidence type="ECO:0000313" key="2">
    <source>
        <dbReference type="Proteomes" id="UP000003157"/>
    </source>
</evidence>
<protein>
    <recommendedName>
        <fullName evidence="3">DNA topoisomerase type IA zn finger domain-containing protein</fullName>
    </recommendedName>
</protein>
<name>E7GEW2_9FIRM</name>
<dbReference type="Proteomes" id="UP000003157">
    <property type="component" value="Unassembled WGS sequence"/>
</dbReference>
<comment type="caution">
    <text evidence="1">The sequence shown here is derived from an EMBL/GenBank/DDBJ whole genome shotgun (WGS) entry which is preliminary data.</text>
</comment>
<sequence length="286" mass="33380">MKKESIAYGRRGDKYIFISDLKENEFQRNCNCICDYCKCPLEAVKGKERSYFRHQSSYNHCHFETNEQILELAWYILEELGVVEGLEIMQDDIRFFTILPNITDRIKKESITDSKTCMKICNVNKENKTFSIYIKDKEYKIKLVFKDKNKHINKDILVIDLAKTKNIQDIFTTKEKVLEKISEQITDMVLEEYNKSLLKVQPVQPDILNKPIDEEIKEESKTITLEEMLDIPMKKPTEIVKYYQKKCPVCGASICAMKANYGDVIVCSNYPSCGITAVHLMKGKYK</sequence>
<keyword evidence="2" id="KW-1185">Reference proteome</keyword>
<reference evidence="1 2" key="1">
    <citation type="submission" date="2010-12" db="EMBL/GenBank/DDBJ databases">
        <title>The Genome Sequence of Coprobacillus sp. strain 29_1.</title>
        <authorList>
            <consortium name="The Broad Institute Genome Sequencing Platform"/>
            <person name="Earl A."/>
            <person name="Ward D."/>
            <person name="Feldgarden M."/>
            <person name="Gevers D."/>
            <person name="Daigneault M."/>
            <person name="Sibley C.D."/>
            <person name="White A."/>
            <person name="Strauss J."/>
            <person name="Allen-Vercoe E."/>
            <person name="Young S.K."/>
            <person name="Zeng Q."/>
            <person name="Gargeya S."/>
            <person name="Fitzgerald M."/>
            <person name="Haas B."/>
            <person name="Abouelleil A."/>
            <person name="Alvarado L."/>
            <person name="Arachchi H.M."/>
            <person name="Berlin A."/>
            <person name="Brown A."/>
            <person name="Chapman S.B."/>
            <person name="Chen Z."/>
            <person name="Dunbar C."/>
            <person name="Freedman E."/>
            <person name="Gearin G."/>
            <person name="Gellesch M."/>
            <person name="Goldberg J."/>
            <person name="Griggs A."/>
            <person name="Gujja S."/>
            <person name="Heilman E."/>
            <person name="Heiman D."/>
            <person name="Howarth C."/>
            <person name="Larson L."/>
            <person name="Lui A."/>
            <person name="MacDonald P.J.P."/>
            <person name="Mehta T."/>
            <person name="Montmayeur A."/>
            <person name="Murphy C."/>
            <person name="Neiman D."/>
            <person name="Pearson M."/>
            <person name="Priest M."/>
            <person name="Roberts A."/>
            <person name="Saif S."/>
            <person name="Shea T."/>
            <person name="Shenoy N."/>
            <person name="Sisk P."/>
            <person name="Stolte C."/>
            <person name="Sykes S."/>
            <person name="White J."/>
            <person name="Yandava C."/>
            <person name="Nusbaum C."/>
            <person name="Birren B."/>
        </authorList>
    </citation>
    <scope>NUCLEOTIDE SEQUENCE [LARGE SCALE GENOMIC DNA]</scope>
    <source>
        <strain evidence="1 2">29_1</strain>
    </source>
</reference>
<dbReference type="GeneID" id="78231483"/>